<name>A0AAV1LL99_9NEOP</name>
<feature type="compositionally biased region" description="Basic and acidic residues" evidence="1">
    <location>
        <begin position="103"/>
        <end position="118"/>
    </location>
</feature>
<evidence type="ECO:0000313" key="2">
    <source>
        <dbReference type="EMBL" id="CAK1594827.1"/>
    </source>
</evidence>
<dbReference type="EMBL" id="CAVLGL010000091">
    <property type="protein sequence ID" value="CAK1594827.1"/>
    <property type="molecule type" value="Genomic_DNA"/>
</dbReference>
<dbReference type="InterPro" id="IPR005312">
    <property type="entry name" value="DUF1759"/>
</dbReference>
<gene>
    <name evidence="2" type="ORF">PARMNEM_LOCUS14400</name>
</gene>
<organism evidence="2 3">
    <name type="scientific">Parnassius mnemosyne</name>
    <name type="common">clouded apollo</name>
    <dbReference type="NCBI Taxonomy" id="213953"/>
    <lineage>
        <taxon>Eukaryota</taxon>
        <taxon>Metazoa</taxon>
        <taxon>Ecdysozoa</taxon>
        <taxon>Arthropoda</taxon>
        <taxon>Hexapoda</taxon>
        <taxon>Insecta</taxon>
        <taxon>Pterygota</taxon>
        <taxon>Neoptera</taxon>
        <taxon>Endopterygota</taxon>
        <taxon>Lepidoptera</taxon>
        <taxon>Glossata</taxon>
        <taxon>Ditrysia</taxon>
        <taxon>Papilionoidea</taxon>
        <taxon>Papilionidae</taxon>
        <taxon>Parnassiinae</taxon>
        <taxon>Parnassini</taxon>
        <taxon>Parnassius</taxon>
        <taxon>Driopa</taxon>
    </lineage>
</organism>
<dbReference type="Pfam" id="PF03564">
    <property type="entry name" value="DUF1759"/>
    <property type="match status" value="1"/>
</dbReference>
<dbReference type="AlphaFoldDB" id="A0AAV1LL99"/>
<comment type="caution">
    <text evidence="2">The sequence shown here is derived from an EMBL/GenBank/DDBJ whole genome shotgun (WGS) entry which is preliminary data.</text>
</comment>
<evidence type="ECO:0000256" key="1">
    <source>
        <dbReference type="SAM" id="MobiDB-lite"/>
    </source>
</evidence>
<dbReference type="Proteomes" id="UP001314205">
    <property type="component" value="Unassembled WGS sequence"/>
</dbReference>
<accession>A0AAV1LL99</accession>
<sequence length="219" mass="23907">MYIAPAGTRLAGASPSHKLPIRCLRAELRWAASAHALIGRPDSVYNLKKRLEKVDARRAAVEAYAGLEDSNVEKGVLDSCRADYEQFLLLTDDLIEAGAKDAEEAREARLSGRPESPRKQPTQPELLGRLPTLDLPRFSGVLSEWLTFVGLFGSLVDARRDLTPSQKMGYLLASLEGEGLDVVGHLKLSDNAYQNARDLLARRSTPTSGGLRTTTFGSC</sequence>
<protein>
    <submittedName>
        <fullName evidence="2">Uncharacterized protein</fullName>
    </submittedName>
</protein>
<proteinExistence type="predicted"/>
<feature type="region of interest" description="Disordered" evidence="1">
    <location>
        <begin position="103"/>
        <end position="128"/>
    </location>
</feature>
<evidence type="ECO:0000313" key="3">
    <source>
        <dbReference type="Proteomes" id="UP001314205"/>
    </source>
</evidence>
<reference evidence="2 3" key="1">
    <citation type="submission" date="2023-11" db="EMBL/GenBank/DDBJ databases">
        <authorList>
            <person name="Hedman E."/>
            <person name="Englund M."/>
            <person name="Stromberg M."/>
            <person name="Nyberg Akerstrom W."/>
            <person name="Nylinder S."/>
            <person name="Jareborg N."/>
            <person name="Kallberg Y."/>
            <person name="Kronander E."/>
        </authorList>
    </citation>
    <scope>NUCLEOTIDE SEQUENCE [LARGE SCALE GENOMIC DNA]</scope>
</reference>
<keyword evidence="3" id="KW-1185">Reference proteome</keyword>